<organism evidence="2 3">
    <name type="scientific">Vanrija pseudolonga</name>
    <dbReference type="NCBI Taxonomy" id="143232"/>
    <lineage>
        <taxon>Eukaryota</taxon>
        <taxon>Fungi</taxon>
        <taxon>Dikarya</taxon>
        <taxon>Basidiomycota</taxon>
        <taxon>Agaricomycotina</taxon>
        <taxon>Tremellomycetes</taxon>
        <taxon>Trichosporonales</taxon>
        <taxon>Trichosporonaceae</taxon>
        <taxon>Vanrija</taxon>
    </lineage>
</organism>
<evidence type="ECO:0000313" key="2">
    <source>
        <dbReference type="EMBL" id="WOO79098.1"/>
    </source>
</evidence>
<accession>A0AAF0Y2H7</accession>
<sequence>MDLLSPPLATYVYDPSSFSPFLSFSPNSATPMSVPLVTPAPAPPPPPLAKSVPKLGVLQLNTSFPRPPGDVGNAASWPMPTVVRVVEEAKTATVLSGMWGSELVDAFVREGEKMMAEEGVVAFVTSCGYLATMHSTLSAKLPFMGTSALLQVAWLQMSFFPGPDSYRSVGIITLKRSALTERHLKSVGAHPATPIVGLPESSNPSDAIFKAVLEEKIPYDYAGMQREVVAAARTLMREFPTLRAIVLECTNMPPFTRAVAEATGCRVWDILTLGKWLYCAAVPPDFSLQSTIATGGALMGGGLGAMEGAAAFTAPPAPAPASAAANRGGISGIVGVEEWLEWKKAHAPGGAGLQHNQAQAQLQRQSTSPASTTSPAGAPPPPSAPEVNPFEGGFVPGVHFGL</sequence>
<evidence type="ECO:0000313" key="3">
    <source>
        <dbReference type="Proteomes" id="UP000827549"/>
    </source>
</evidence>
<name>A0AAF0Y2H7_9TREE</name>
<dbReference type="EMBL" id="CP086715">
    <property type="protein sequence ID" value="WOO79098.1"/>
    <property type="molecule type" value="Genomic_DNA"/>
</dbReference>
<reference evidence="2" key="1">
    <citation type="submission" date="2023-10" db="EMBL/GenBank/DDBJ databases">
        <authorList>
            <person name="Noh H."/>
        </authorList>
    </citation>
    <scope>NUCLEOTIDE SEQUENCE</scope>
    <source>
        <strain evidence="2">DUCC4014</strain>
    </source>
</reference>
<protein>
    <submittedName>
        <fullName evidence="2">Dimethlysulfonioproprionate lyase 7</fullName>
    </submittedName>
</protein>
<keyword evidence="2" id="KW-0456">Lyase</keyword>
<gene>
    <name evidence="2" type="primary">ALMA7</name>
    <name evidence="2" type="ORF">LOC62_02G002634</name>
</gene>
<feature type="region of interest" description="Disordered" evidence="1">
    <location>
        <begin position="348"/>
        <end position="392"/>
    </location>
</feature>
<dbReference type="RefSeq" id="XP_062625130.1">
    <property type="nucleotide sequence ID" value="XM_062769146.1"/>
</dbReference>
<feature type="compositionally biased region" description="Low complexity" evidence="1">
    <location>
        <begin position="353"/>
        <end position="376"/>
    </location>
</feature>
<keyword evidence="3" id="KW-1185">Reference proteome</keyword>
<proteinExistence type="predicted"/>
<dbReference type="AlphaFoldDB" id="A0AAF0Y2H7"/>
<dbReference type="GeneID" id="87805881"/>
<evidence type="ECO:0000256" key="1">
    <source>
        <dbReference type="SAM" id="MobiDB-lite"/>
    </source>
</evidence>
<dbReference type="GO" id="GO:0016829">
    <property type="term" value="F:lyase activity"/>
    <property type="evidence" value="ECO:0007669"/>
    <property type="project" value="UniProtKB-KW"/>
</dbReference>
<dbReference type="Proteomes" id="UP000827549">
    <property type="component" value="Chromosome 2"/>
</dbReference>